<dbReference type="EMBL" id="JASJQH010007032">
    <property type="protein sequence ID" value="KAK9719860.1"/>
    <property type="molecule type" value="Genomic_DNA"/>
</dbReference>
<comment type="caution">
    <text evidence="6">The sequence shown here is derived from an EMBL/GenBank/DDBJ whole genome shotgun (WGS) entry which is preliminary data.</text>
</comment>
<keyword evidence="2" id="KW-0238">DNA-binding</keyword>
<evidence type="ECO:0000256" key="2">
    <source>
        <dbReference type="ARBA" id="ARBA00023125"/>
    </source>
</evidence>
<reference evidence="6 7" key="1">
    <citation type="submission" date="2023-04" db="EMBL/GenBank/DDBJ databases">
        <title>Genome of Basidiobolus ranarum AG-B5.</title>
        <authorList>
            <person name="Stajich J.E."/>
            <person name="Carter-House D."/>
            <person name="Gryganskyi A."/>
        </authorList>
    </citation>
    <scope>NUCLEOTIDE SEQUENCE [LARGE SCALE GENOMIC DNA]</scope>
    <source>
        <strain evidence="6 7">AG-B5</strain>
    </source>
</reference>
<evidence type="ECO:0000313" key="7">
    <source>
        <dbReference type="Proteomes" id="UP001479436"/>
    </source>
</evidence>
<keyword evidence="1" id="KW-0805">Transcription regulation</keyword>
<proteinExistence type="predicted"/>
<gene>
    <name evidence="6" type="ORF">K7432_004518</name>
</gene>
<dbReference type="InterPro" id="IPR000837">
    <property type="entry name" value="AP-1"/>
</dbReference>
<evidence type="ECO:0000256" key="4">
    <source>
        <dbReference type="SAM" id="MobiDB-lite"/>
    </source>
</evidence>
<accession>A0ABR2W4I7</accession>
<dbReference type="Gene3D" id="3.30.160.60">
    <property type="entry name" value="Classic Zinc Finger"/>
    <property type="match status" value="1"/>
</dbReference>
<evidence type="ECO:0000256" key="3">
    <source>
        <dbReference type="ARBA" id="ARBA00023163"/>
    </source>
</evidence>
<dbReference type="CDD" id="cd12193">
    <property type="entry name" value="bZIP_GCN4"/>
    <property type="match status" value="1"/>
</dbReference>
<feature type="compositionally biased region" description="Low complexity" evidence="4">
    <location>
        <begin position="174"/>
        <end position="186"/>
    </location>
</feature>
<dbReference type="Proteomes" id="UP001479436">
    <property type="component" value="Unassembled WGS sequence"/>
</dbReference>
<dbReference type="InterPro" id="IPR004827">
    <property type="entry name" value="bZIP"/>
</dbReference>
<organism evidence="6 7">
    <name type="scientific">Basidiobolus ranarum</name>
    <dbReference type="NCBI Taxonomy" id="34480"/>
    <lineage>
        <taxon>Eukaryota</taxon>
        <taxon>Fungi</taxon>
        <taxon>Fungi incertae sedis</taxon>
        <taxon>Zoopagomycota</taxon>
        <taxon>Entomophthoromycotina</taxon>
        <taxon>Basidiobolomycetes</taxon>
        <taxon>Basidiobolales</taxon>
        <taxon>Basidiobolaceae</taxon>
        <taxon>Basidiobolus</taxon>
    </lineage>
</organism>
<dbReference type="Pfam" id="PF07716">
    <property type="entry name" value="bZIP_2"/>
    <property type="match status" value="1"/>
</dbReference>
<dbReference type="InterPro" id="IPR046347">
    <property type="entry name" value="bZIP_sf"/>
</dbReference>
<name>A0ABR2W4I7_9FUNG</name>
<dbReference type="SUPFAM" id="SSF57959">
    <property type="entry name" value="Leucine zipper domain"/>
    <property type="match status" value="1"/>
</dbReference>
<dbReference type="PANTHER" id="PTHR23351:SF24">
    <property type="entry name" value="ACTIVATING TRANSCRIPTION FACTOR 3-RELATED"/>
    <property type="match status" value="1"/>
</dbReference>
<dbReference type="SMART" id="SM00338">
    <property type="entry name" value="BRLZ"/>
    <property type="match status" value="1"/>
</dbReference>
<dbReference type="PANTHER" id="PTHR23351">
    <property type="entry name" value="FOS TRANSCRIPTION FACTOR-RELATED"/>
    <property type="match status" value="1"/>
</dbReference>
<dbReference type="PROSITE" id="PS50217">
    <property type="entry name" value="BZIP"/>
    <property type="match status" value="1"/>
</dbReference>
<keyword evidence="7" id="KW-1185">Reference proteome</keyword>
<feature type="region of interest" description="Disordered" evidence="4">
    <location>
        <begin position="1"/>
        <end position="32"/>
    </location>
</feature>
<dbReference type="PROSITE" id="PS00036">
    <property type="entry name" value="BZIP_BASIC"/>
    <property type="match status" value="1"/>
</dbReference>
<evidence type="ECO:0000313" key="6">
    <source>
        <dbReference type="EMBL" id="KAK9719860.1"/>
    </source>
</evidence>
<evidence type="ECO:0000259" key="5">
    <source>
        <dbReference type="PROSITE" id="PS50217"/>
    </source>
</evidence>
<feature type="domain" description="BZIP" evidence="5">
    <location>
        <begin position="208"/>
        <end position="265"/>
    </location>
</feature>
<feature type="region of interest" description="Disordered" evidence="4">
    <location>
        <begin position="167"/>
        <end position="222"/>
    </location>
</feature>
<protein>
    <recommendedName>
        <fullName evidence="5">BZIP domain-containing protein</fullName>
    </recommendedName>
</protein>
<keyword evidence="3" id="KW-0804">Transcription</keyword>
<sequence>MPPATTSEAVFRKPSIIEKKPKAHQNNPDFSPLNQDFSGVPLLPPNSSPLFDSWVNEFQTNSAAPSPIGDFSLQSPIPGNLPNNGMNVLDTPLFDQHVLNSLHSPLGMGALSFFPDLNSNVSGNAESMLNRQQSSSHDIMSFVSNHTVNQQSPVHHSNSQFYPIQVKTESRKVSNSPTSASSSPTSSKRRDSGDTSGDENSLDPVALKRKKNTDAARRSRMRKVQKMETLEQRVSDLESDNSKLQMKLAVLESEKTNAQSKEVEYSLRIKNLENQLSEAHRALTRR</sequence>
<evidence type="ECO:0000256" key="1">
    <source>
        <dbReference type="ARBA" id="ARBA00023015"/>
    </source>
</evidence>